<name>A0A5J5AI78_9ASTE</name>
<accession>A0A5J5AI78</accession>
<proteinExistence type="predicted"/>
<gene>
    <name evidence="1" type="ORF">F0562_034373</name>
</gene>
<evidence type="ECO:0000313" key="2">
    <source>
        <dbReference type="Proteomes" id="UP000325577"/>
    </source>
</evidence>
<evidence type="ECO:0008006" key="3">
    <source>
        <dbReference type="Google" id="ProtNLM"/>
    </source>
</evidence>
<dbReference type="Proteomes" id="UP000325577">
    <property type="component" value="Linkage Group LG20"/>
</dbReference>
<organism evidence="1 2">
    <name type="scientific">Nyssa sinensis</name>
    <dbReference type="NCBI Taxonomy" id="561372"/>
    <lineage>
        <taxon>Eukaryota</taxon>
        <taxon>Viridiplantae</taxon>
        <taxon>Streptophyta</taxon>
        <taxon>Embryophyta</taxon>
        <taxon>Tracheophyta</taxon>
        <taxon>Spermatophyta</taxon>
        <taxon>Magnoliopsida</taxon>
        <taxon>eudicotyledons</taxon>
        <taxon>Gunneridae</taxon>
        <taxon>Pentapetalae</taxon>
        <taxon>asterids</taxon>
        <taxon>Cornales</taxon>
        <taxon>Nyssaceae</taxon>
        <taxon>Nyssa</taxon>
    </lineage>
</organism>
<evidence type="ECO:0000313" key="1">
    <source>
        <dbReference type="EMBL" id="KAA8529858.1"/>
    </source>
</evidence>
<keyword evidence="2" id="KW-1185">Reference proteome</keyword>
<protein>
    <recommendedName>
        <fullName evidence="3">Retrotransposon gag domain-containing protein</fullName>
    </recommendedName>
</protein>
<reference evidence="1 2" key="1">
    <citation type="submission" date="2019-09" db="EMBL/GenBank/DDBJ databases">
        <title>A chromosome-level genome assembly of the Chinese tupelo Nyssa sinensis.</title>
        <authorList>
            <person name="Yang X."/>
            <person name="Kang M."/>
            <person name="Yang Y."/>
            <person name="Xiong H."/>
            <person name="Wang M."/>
            <person name="Zhang Z."/>
            <person name="Wang Z."/>
            <person name="Wu H."/>
            <person name="Ma T."/>
            <person name="Liu J."/>
            <person name="Xi Z."/>
        </authorList>
    </citation>
    <scope>NUCLEOTIDE SEQUENCE [LARGE SCALE GENOMIC DNA]</scope>
    <source>
        <strain evidence="1">J267</strain>
        <tissue evidence="1">Leaf</tissue>
    </source>
</reference>
<sequence length="170" mass="19782">MERLARALEGIDRSIQVHVSDFEGKLDPNEYCDCITSLQAFFEWKNLTEERKLHQRNDQSVANYTEHFYKLLSCINLTETDDQLVAKYMAGLKFNLQSELMLHSIHSLEDAYQMALKAEEKAKWTSFRKANNSKALNEKIVAKSKKALILSIQTHMMGKEKRRVEKLDLL</sequence>
<dbReference type="EMBL" id="CM018044">
    <property type="protein sequence ID" value="KAA8529858.1"/>
    <property type="molecule type" value="Genomic_DNA"/>
</dbReference>
<dbReference type="AlphaFoldDB" id="A0A5J5AI78"/>
<dbReference type="OrthoDB" id="1934635at2759"/>